<evidence type="ECO:0000313" key="2">
    <source>
        <dbReference type="Proteomes" id="UP000176233"/>
    </source>
</evidence>
<evidence type="ECO:0000313" key="1">
    <source>
        <dbReference type="EMBL" id="OGE80552.1"/>
    </source>
</evidence>
<protein>
    <recommendedName>
        <fullName evidence="3">Nmd3 N-terminal domain-containing protein</fullName>
    </recommendedName>
</protein>
<sequence>MFEKPRDIMLYQERTEEQEFGRAKKAYRICSKCRAVYFTKSWHHIDAIDVAKIKKRSTLWVTRCPACQMIADHQYEGALTIKDIPKKFADELLHLIKAFSKRAYEKNCQHRLIAVTKESQDAWTVTTTENQLASKLAKKIKDVFDRVELKVAYSKQPDDVERILVRFKPYLSLTPNKKH</sequence>
<accession>A0A1F5NSN9</accession>
<reference evidence="1 2" key="1">
    <citation type="journal article" date="2016" name="Nat. Commun.">
        <title>Thousands of microbial genomes shed light on interconnected biogeochemical processes in an aquifer system.</title>
        <authorList>
            <person name="Anantharaman K."/>
            <person name="Brown C.T."/>
            <person name="Hug L.A."/>
            <person name="Sharon I."/>
            <person name="Castelle C.J."/>
            <person name="Probst A.J."/>
            <person name="Thomas B.C."/>
            <person name="Singh A."/>
            <person name="Wilkins M.J."/>
            <person name="Karaoz U."/>
            <person name="Brodie E.L."/>
            <person name="Williams K.H."/>
            <person name="Hubbard S.S."/>
            <person name="Banfield J.F."/>
        </authorList>
    </citation>
    <scope>NUCLEOTIDE SEQUENCE [LARGE SCALE GENOMIC DNA]</scope>
</reference>
<gene>
    <name evidence="1" type="ORF">A2660_00110</name>
</gene>
<dbReference type="AlphaFoldDB" id="A0A1F5NSN9"/>
<dbReference type="Proteomes" id="UP000176233">
    <property type="component" value="Unassembled WGS sequence"/>
</dbReference>
<name>A0A1F5NSN9_9BACT</name>
<dbReference type="EMBL" id="MFEJ01000007">
    <property type="protein sequence ID" value="OGE80552.1"/>
    <property type="molecule type" value="Genomic_DNA"/>
</dbReference>
<organism evidence="1 2">
    <name type="scientific">Candidatus Doudnabacteria bacterium RIFCSPHIGHO2_01_FULL_45_18</name>
    <dbReference type="NCBI Taxonomy" id="1817823"/>
    <lineage>
        <taxon>Bacteria</taxon>
        <taxon>Candidatus Doudnaibacteriota</taxon>
    </lineage>
</organism>
<evidence type="ECO:0008006" key="3">
    <source>
        <dbReference type="Google" id="ProtNLM"/>
    </source>
</evidence>
<proteinExistence type="predicted"/>
<comment type="caution">
    <text evidence="1">The sequence shown here is derived from an EMBL/GenBank/DDBJ whole genome shotgun (WGS) entry which is preliminary data.</text>
</comment>